<dbReference type="NCBIfam" id="NF001124">
    <property type="entry name" value="PRK00139.1-2"/>
    <property type="match status" value="1"/>
</dbReference>
<feature type="domain" description="Mur ligase N-terminal catalytic" evidence="2">
    <location>
        <begin position="32"/>
        <end position="84"/>
    </location>
</feature>
<dbReference type="Gene3D" id="3.90.190.20">
    <property type="entry name" value="Mur ligase, C-terminal domain"/>
    <property type="match status" value="1"/>
</dbReference>
<comment type="similarity">
    <text evidence="1">Belongs to the MurCDEF family. MurE subfamily.</text>
</comment>
<dbReference type="GO" id="GO:0016881">
    <property type="term" value="F:acid-amino acid ligase activity"/>
    <property type="evidence" value="ECO:0007669"/>
    <property type="project" value="InterPro"/>
</dbReference>
<dbReference type="HAMAP" id="MF_00208">
    <property type="entry name" value="MurE"/>
    <property type="match status" value="1"/>
</dbReference>
<organism evidence="5">
    <name type="scientific">freshwater metagenome</name>
    <dbReference type="NCBI Taxonomy" id="449393"/>
    <lineage>
        <taxon>unclassified sequences</taxon>
        <taxon>metagenomes</taxon>
        <taxon>ecological metagenomes</taxon>
    </lineage>
</organism>
<dbReference type="InterPro" id="IPR000713">
    <property type="entry name" value="Mur_ligase_N"/>
</dbReference>
<evidence type="ECO:0000259" key="4">
    <source>
        <dbReference type="Pfam" id="PF08245"/>
    </source>
</evidence>
<dbReference type="PANTHER" id="PTHR23135">
    <property type="entry name" value="MUR LIGASE FAMILY MEMBER"/>
    <property type="match status" value="1"/>
</dbReference>
<feature type="domain" description="Mur ligase C-terminal" evidence="3">
    <location>
        <begin position="340"/>
        <end position="466"/>
    </location>
</feature>
<dbReference type="PANTHER" id="PTHR23135:SF4">
    <property type="entry name" value="UDP-N-ACETYLMURAMOYL-L-ALANYL-D-GLUTAMATE--2,6-DIAMINOPIMELATE LIGASE MURE HOMOLOG, CHLOROPLASTIC"/>
    <property type="match status" value="1"/>
</dbReference>
<sequence>MIRPLTTYSLALSEVVNLVGAEFLNSSDATFTGVALRDIDVEAGDLFVAVSGANVHGASFFESARSRGAVAVLTDATGAEFVKEFPTLIVKDVRTAAAIVSASLYKNPTRDLSSIGITGTNGKTTVTMLLNQIFTAAHRDNGLIGTVETRIGSDVIESSRTTPEAPELQSLAAVMRERHMRHLVMEVSSHAIALKRVKGSHFAMVGFTNLSQDHLDFHGDMESYFREKAKLFTNEYADRAFINIDSEYGARLAKECEIPFASISHSNSQAEWHFTEVHATSKGYEFKMLGTGGILIESRTYLVGSYNLDNLLLAVAIAHESGVDPIEMAMIIPALVGAPGRLDPVNIGQDFAALVDYAHSPDAVSNVLKAAREFTAGRVIAVLGCGGNRDSSKRPLMGKALIDGSDIAIFTSDNPRSEKPADILKAMTSGLNVTSPSLVIEDRARAIEHAVNLALPTDTVLILGKGHENGQEIDGVVTAFDDRLHLAQAIEKKK</sequence>
<gene>
    <name evidence="5" type="ORF">UFOPK3820_00175</name>
</gene>
<dbReference type="EMBL" id="CAESAB010000003">
    <property type="protein sequence ID" value="CAB4331046.1"/>
    <property type="molecule type" value="Genomic_DNA"/>
</dbReference>
<dbReference type="InterPro" id="IPR035911">
    <property type="entry name" value="MurE/MurF_N"/>
</dbReference>
<dbReference type="AlphaFoldDB" id="A0A6J5YMX8"/>
<accession>A0A6J5YMX8</accession>
<proteinExistence type="inferred from homology"/>
<dbReference type="InterPro" id="IPR005761">
    <property type="entry name" value="UDP-N-AcMur-Glu-dNH2Pim_ligase"/>
</dbReference>
<dbReference type="GO" id="GO:0008360">
    <property type="term" value="P:regulation of cell shape"/>
    <property type="evidence" value="ECO:0007669"/>
    <property type="project" value="InterPro"/>
</dbReference>
<dbReference type="SUPFAM" id="SSF53244">
    <property type="entry name" value="MurD-like peptide ligases, peptide-binding domain"/>
    <property type="match status" value="1"/>
</dbReference>
<name>A0A6J5YMX8_9ZZZZ</name>
<dbReference type="InterPro" id="IPR004101">
    <property type="entry name" value="Mur_ligase_C"/>
</dbReference>
<dbReference type="Gene3D" id="3.40.1390.10">
    <property type="entry name" value="MurE/MurF, N-terminal domain"/>
    <property type="match status" value="1"/>
</dbReference>
<reference evidence="5" key="1">
    <citation type="submission" date="2020-05" db="EMBL/GenBank/DDBJ databases">
        <authorList>
            <person name="Chiriac C."/>
            <person name="Salcher M."/>
            <person name="Ghai R."/>
            <person name="Kavagutti S V."/>
        </authorList>
    </citation>
    <scope>NUCLEOTIDE SEQUENCE</scope>
</reference>
<evidence type="ECO:0000259" key="2">
    <source>
        <dbReference type="Pfam" id="PF01225"/>
    </source>
</evidence>
<dbReference type="InterPro" id="IPR036565">
    <property type="entry name" value="Mur-like_cat_sf"/>
</dbReference>
<dbReference type="NCBIfam" id="TIGR01085">
    <property type="entry name" value="murE"/>
    <property type="match status" value="1"/>
</dbReference>
<dbReference type="SUPFAM" id="SSF63418">
    <property type="entry name" value="MurE/MurF N-terminal domain"/>
    <property type="match status" value="1"/>
</dbReference>
<dbReference type="Pfam" id="PF01225">
    <property type="entry name" value="Mur_ligase"/>
    <property type="match status" value="1"/>
</dbReference>
<dbReference type="Pfam" id="PF08245">
    <property type="entry name" value="Mur_ligase_M"/>
    <property type="match status" value="1"/>
</dbReference>
<evidence type="ECO:0000259" key="3">
    <source>
        <dbReference type="Pfam" id="PF02875"/>
    </source>
</evidence>
<evidence type="ECO:0000256" key="1">
    <source>
        <dbReference type="ARBA" id="ARBA00005898"/>
    </source>
</evidence>
<dbReference type="GO" id="GO:0051301">
    <property type="term" value="P:cell division"/>
    <property type="evidence" value="ECO:0007669"/>
    <property type="project" value="InterPro"/>
</dbReference>
<dbReference type="Gene3D" id="3.40.1190.10">
    <property type="entry name" value="Mur-like, catalytic domain"/>
    <property type="match status" value="1"/>
</dbReference>
<evidence type="ECO:0000313" key="5">
    <source>
        <dbReference type="EMBL" id="CAB4331046.1"/>
    </source>
</evidence>
<dbReference type="InterPro" id="IPR036615">
    <property type="entry name" value="Mur_ligase_C_dom_sf"/>
</dbReference>
<dbReference type="NCBIfam" id="NF001126">
    <property type="entry name" value="PRK00139.1-4"/>
    <property type="match status" value="1"/>
</dbReference>
<dbReference type="GO" id="GO:0005737">
    <property type="term" value="C:cytoplasm"/>
    <property type="evidence" value="ECO:0007669"/>
    <property type="project" value="InterPro"/>
</dbReference>
<protein>
    <submittedName>
        <fullName evidence="5">Unannotated protein</fullName>
    </submittedName>
</protein>
<feature type="domain" description="Mur ligase central" evidence="4">
    <location>
        <begin position="117"/>
        <end position="318"/>
    </location>
</feature>
<dbReference type="InterPro" id="IPR013221">
    <property type="entry name" value="Mur_ligase_cen"/>
</dbReference>
<dbReference type="GO" id="GO:0005524">
    <property type="term" value="F:ATP binding"/>
    <property type="evidence" value="ECO:0007669"/>
    <property type="project" value="InterPro"/>
</dbReference>
<dbReference type="Pfam" id="PF02875">
    <property type="entry name" value="Mur_ligase_C"/>
    <property type="match status" value="1"/>
</dbReference>
<dbReference type="SUPFAM" id="SSF53623">
    <property type="entry name" value="MurD-like peptide ligases, catalytic domain"/>
    <property type="match status" value="1"/>
</dbReference>